<gene>
    <name evidence="2" type="ORF">E2562_032352</name>
</gene>
<reference evidence="2 3" key="1">
    <citation type="submission" date="2019-11" db="EMBL/GenBank/DDBJ databases">
        <title>Whole genome sequence of Oryza granulata.</title>
        <authorList>
            <person name="Li W."/>
        </authorList>
    </citation>
    <scope>NUCLEOTIDE SEQUENCE [LARGE SCALE GENOMIC DNA]</scope>
    <source>
        <strain evidence="3">cv. Menghai</strain>
        <tissue evidence="2">Leaf</tissue>
    </source>
</reference>
<feature type="region of interest" description="Disordered" evidence="1">
    <location>
        <begin position="1"/>
        <end position="32"/>
    </location>
</feature>
<dbReference type="AlphaFoldDB" id="A0A6G1CAJ8"/>
<evidence type="ECO:0008006" key="4">
    <source>
        <dbReference type="Google" id="ProtNLM"/>
    </source>
</evidence>
<accession>A0A6G1CAJ8</accession>
<keyword evidence="3" id="KW-1185">Reference proteome</keyword>
<comment type="caution">
    <text evidence="2">The sequence shown here is derived from an EMBL/GenBank/DDBJ whole genome shotgun (WGS) entry which is preliminary data.</text>
</comment>
<proteinExistence type="predicted"/>
<evidence type="ECO:0000313" key="2">
    <source>
        <dbReference type="EMBL" id="KAF0897051.1"/>
    </source>
</evidence>
<sequence length="115" mass="12180">MGQRQGTAMGSGGALDNKAPGSSGGDVGRQATVARGLGGEVLGNGNEERRSWRPVVLLELLDLVAAMLGGGRLQWRRATTTMRVTEGCVGRWLWCSGAPDPEVATYRDDGGRRRP</sequence>
<dbReference type="Proteomes" id="UP000479710">
    <property type="component" value="Unassembled WGS sequence"/>
</dbReference>
<evidence type="ECO:0000313" key="3">
    <source>
        <dbReference type="Proteomes" id="UP000479710"/>
    </source>
</evidence>
<dbReference type="EMBL" id="SPHZ02000010">
    <property type="protein sequence ID" value="KAF0897051.1"/>
    <property type="molecule type" value="Genomic_DNA"/>
</dbReference>
<evidence type="ECO:0000256" key="1">
    <source>
        <dbReference type="SAM" id="MobiDB-lite"/>
    </source>
</evidence>
<name>A0A6G1CAJ8_9ORYZ</name>
<protein>
    <recommendedName>
        <fullName evidence="4">DUF834 domain-containing protein</fullName>
    </recommendedName>
</protein>
<organism evidence="2 3">
    <name type="scientific">Oryza meyeriana var. granulata</name>
    <dbReference type="NCBI Taxonomy" id="110450"/>
    <lineage>
        <taxon>Eukaryota</taxon>
        <taxon>Viridiplantae</taxon>
        <taxon>Streptophyta</taxon>
        <taxon>Embryophyta</taxon>
        <taxon>Tracheophyta</taxon>
        <taxon>Spermatophyta</taxon>
        <taxon>Magnoliopsida</taxon>
        <taxon>Liliopsida</taxon>
        <taxon>Poales</taxon>
        <taxon>Poaceae</taxon>
        <taxon>BOP clade</taxon>
        <taxon>Oryzoideae</taxon>
        <taxon>Oryzeae</taxon>
        <taxon>Oryzinae</taxon>
        <taxon>Oryza</taxon>
        <taxon>Oryza meyeriana</taxon>
    </lineage>
</organism>